<dbReference type="SUPFAM" id="SSF50891">
    <property type="entry name" value="Cyclophilin-like"/>
    <property type="match status" value="1"/>
</dbReference>
<evidence type="ECO:0000256" key="3">
    <source>
        <dbReference type="ARBA" id="ARBA00023235"/>
    </source>
</evidence>
<comment type="caution">
    <text evidence="6">The sequence shown here is derived from an EMBL/GenBank/DDBJ whole genome shotgun (WGS) entry which is preliminary data.</text>
</comment>
<evidence type="ECO:0000313" key="7">
    <source>
        <dbReference type="Proteomes" id="UP000601223"/>
    </source>
</evidence>
<dbReference type="Proteomes" id="UP000601223">
    <property type="component" value="Unassembled WGS sequence"/>
</dbReference>
<accession>A0A8J3NMM1</accession>
<dbReference type="InterPro" id="IPR029000">
    <property type="entry name" value="Cyclophilin-like_dom_sf"/>
</dbReference>
<dbReference type="Gene3D" id="2.40.100.10">
    <property type="entry name" value="Cyclophilin-like"/>
    <property type="match status" value="1"/>
</dbReference>
<dbReference type="Pfam" id="PF00160">
    <property type="entry name" value="Pro_isomerase"/>
    <property type="match status" value="1"/>
</dbReference>
<evidence type="ECO:0000256" key="4">
    <source>
        <dbReference type="SAM" id="MobiDB-lite"/>
    </source>
</evidence>
<evidence type="ECO:0000256" key="1">
    <source>
        <dbReference type="ARBA" id="ARBA00013194"/>
    </source>
</evidence>
<keyword evidence="2" id="KW-0697">Rotamase</keyword>
<dbReference type="PROSITE" id="PS50072">
    <property type="entry name" value="CSA_PPIASE_2"/>
    <property type="match status" value="1"/>
</dbReference>
<keyword evidence="7" id="KW-1185">Reference proteome</keyword>
<dbReference type="InterPro" id="IPR002130">
    <property type="entry name" value="Cyclophilin-type_PPIase_dom"/>
</dbReference>
<protein>
    <recommendedName>
        <fullName evidence="1">peptidylprolyl isomerase</fullName>
        <ecNumber evidence="1">5.2.1.8</ecNumber>
    </recommendedName>
</protein>
<evidence type="ECO:0000256" key="2">
    <source>
        <dbReference type="ARBA" id="ARBA00023110"/>
    </source>
</evidence>
<feature type="domain" description="PPIase cyclophilin-type" evidence="5">
    <location>
        <begin position="108"/>
        <end position="284"/>
    </location>
</feature>
<proteinExistence type="predicted"/>
<feature type="region of interest" description="Disordered" evidence="4">
    <location>
        <begin position="285"/>
        <end position="335"/>
    </location>
</feature>
<reference evidence="6 7" key="1">
    <citation type="submission" date="2021-01" db="EMBL/GenBank/DDBJ databases">
        <title>Whole genome shotgun sequence of Catellatospora bangladeshensis NBRC 107357.</title>
        <authorList>
            <person name="Komaki H."/>
            <person name="Tamura T."/>
        </authorList>
    </citation>
    <scope>NUCLEOTIDE SEQUENCE [LARGE SCALE GENOMIC DNA]</scope>
    <source>
        <strain evidence="6 7">NBRC 107357</strain>
    </source>
</reference>
<dbReference type="GO" id="GO:0003755">
    <property type="term" value="F:peptidyl-prolyl cis-trans isomerase activity"/>
    <property type="evidence" value="ECO:0007669"/>
    <property type="project" value="UniProtKB-KW"/>
</dbReference>
<feature type="compositionally biased region" description="Basic and acidic residues" evidence="4">
    <location>
        <begin position="14"/>
        <end position="27"/>
    </location>
</feature>
<organism evidence="6 7">
    <name type="scientific">Catellatospora bangladeshensis</name>
    <dbReference type="NCBI Taxonomy" id="310355"/>
    <lineage>
        <taxon>Bacteria</taxon>
        <taxon>Bacillati</taxon>
        <taxon>Actinomycetota</taxon>
        <taxon>Actinomycetes</taxon>
        <taxon>Micromonosporales</taxon>
        <taxon>Micromonosporaceae</taxon>
        <taxon>Catellatospora</taxon>
    </lineage>
</organism>
<dbReference type="AlphaFoldDB" id="A0A8J3NMM1"/>
<dbReference type="InterPro" id="IPR044665">
    <property type="entry name" value="E_coli_cyclophilin_A-like"/>
</dbReference>
<feature type="region of interest" description="Disordered" evidence="4">
    <location>
        <begin position="1"/>
        <end position="27"/>
    </location>
</feature>
<name>A0A8J3NMM1_9ACTN</name>
<dbReference type="EMBL" id="BONF01000032">
    <property type="protein sequence ID" value="GIF83915.1"/>
    <property type="molecule type" value="Genomic_DNA"/>
</dbReference>
<keyword evidence="3 6" id="KW-0413">Isomerase</keyword>
<gene>
    <name evidence="6" type="ORF">Cba03nite_52640</name>
</gene>
<evidence type="ECO:0000259" key="5">
    <source>
        <dbReference type="PROSITE" id="PS50072"/>
    </source>
</evidence>
<sequence>MASSNTRQRKLARAKVDRQLARRADQERRSRQLKAVFGGLLALALVGLVGAWTLGAFDEKPAETVAETCPWNPLDTSANANLKDVGKPAATGMPESGTSAMTVAFGTGNVVAELDRTNAPCGAASLKYLADSGFYNDTKCHELTHADGSFALACGDPSGTGTGGAAYSWWNENAPADAPSTEPSAAASATAAASASAGATPAASANPAAVRYPAGTVAMLPNISGSQFVIFYQDSTTATNYSIVGKVTSGLDVVKKIAAAGTTANEAGADVKPKQDVVVKTLTVVDNSTPASPSAPAPAPSGSATAPKPSASAPAPKPSASAPAAQPSASASAAS</sequence>
<dbReference type="PANTHER" id="PTHR43246">
    <property type="entry name" value="PEPTIDYL-PROLYL CIS-TRANS ISOMERASE CYP38, CHLOROPLASTIC"/>
    <property type="match status" value="1"/>
</dbReference>
<feature type="compositionally biased region" description="Low complexity" evidence="4">
    <location>
        <begin position="300"/>
        <end position="335"/>
    </location>
</feature>
<evidence type="ECO:0000313" key="6">
    <source>
        <dbReference type="EMBL" id="GIF83915.1"/>
    </source>
</evidence>
<dbReference type="EC" id="5.2.1.8" evidence="1"/>
<dbReference type="RefSeq" id="WP_203751383.1">
    <property type="nucleotide sequence ID" value="NZ_BONF01000032.1"/>
</dbReference>